<evidence type="ECO:0000256" key="1">
    <source>
        <dbReference type="SAM" id="MobiDB-lite"/>
    </source>
</evidence>
<keyword evidence="3" id="KW-1185">Reference proteome</keyword>
<name>A0A8S3ZIR4_9EUPU</name>
<proteinExistence type="predicted"/>
<feature type="non-terminal residue" evidence="2">
    <location>
        <position position="1"/>
    </location>
</feature>
<dbReference type="Proteomes" id="UP000678393">
    <property type="component" value="Unassembled WGS sequence"/>
</dbReference>
<comment type="caution">
    <text evidence="2">The sequence shown here is derived from an EMBL/GenBank/DDBJ whole genome shotgun (WGS) entry which is preliminary data.</text>
</comment>
<feature type="region of interest" description="Disordered" evidence="1">
    <location>
        <begin position="16"/>
        <end position="36"/>
    </location>
</feature>
<dbReference type="AlphaFoldDB" id="A0A8S3ZIR4"/>
<reference evidence="2" key="1">
    <citation type="submission" date="2021-04" db="EMBL/GenBank/DDBJ databases">
        <authorList>
            <consortium name="Molecular Ecology Group"/>
        </authorList>
    </citation>
    <scope>NUCLEOTIDE SEQUENCE</scope>
</reference>
<organism evidence="2 3">
    <name type="scientific">Candidula unifasciata</name>
    <dbReference type="NCBI Taxonomy" id="100452"/>
    <lineage>
        <taxon>Eukaryota</taxon>
        <taxon>Metazoa</taxon>
        <taxon>Spiralia</taxon>
        <taxon>Lophotrochozoa</taxon>
        <taxon>Mollusca</taxon>
        <taxon>Gastropoda</taxon>
        <taxon>Heterobranchia</taxon>
        <taxon>Euthyneura</taxon>
        <taxon>Panpulmonata</taxon>
        <taxon>Eupulmonata</taxon>
        <taxon>Stylommatophora</taxon>
        <taxon>Helicina</taxon>
        <taxon>Helicoidea</taxon>
        <taxon>Geomitridae</taxon>
        <taxon>Candidula</taxon>
    </lineage>
</organism>
<feature type="non-terminal residue" evidence="2">
    <location>
        <position position="53"/>
    </location>
</feature>
<accession>A0A8S3ZIR4</accession>
<gene>
    <name evidence="2" type="ORF">CUNI_LOCUS13158</name>
</gene>
<evidence type="ECO:0000313" key="2">
    <source>
        <dbReference type="EMBL" id="CAG5127600.1"/>
    </source>
</evidence>
<protein>
    <submittedName>
        <fullName evidence="2">Uncharacterized protein</fullName>
    </submittedName>
</protein>
<sequence>STKILMRLWPALSSPWRPRPERSWPSNTTGTRTAANGRFWTSVFRRRRKRLAS</sequence>
<evidence type="ECO:0000313" key="3">
    <source>
        <dbReference type="Proteomes" id="UP000678393"/>
    </source>
</evidence>
<dbReference type="EMBL" id="CAJHNH020002743">
    <property type="protein sequence ID" value="CAG5127600.1"/>
    <property type="molecule type" value="Genomic_DNA"/>
</dbReference>